<organism evidence="2 3">
    <name type="scientific">Paraburkholderia silvatlantica</name>
    <dbReference type="NCBI Taxonomy" id="321895"/>
    <lineage>
        <taxon>Bacteria</taxon>
        <taxon>Pseudomonadati</taxon>
        <taxon>Pseudomonadota</taxon>
        <taxon>Betaproteobacteria</taxon>
        <taxon>Burkholderiales</taxon>
        <taxon>Burkholderiaceae</taxon>
        <taxon>Paraburkholderia</taxon>
    </lineage>
</organism>
<proteinExistence type="predicted"/>
<dbReference type="AlphaFoldDB" id="A0A2V4UE26"/>
<accession>A0A2V4UE26</accession>
<dbReference type="EMBL" id="QJSQ01000032">
    <property type="protein sequence ID" value="PYE15738.1"/>
    <property type="molecule type" value="Genomic_DNA"/>
</dbReference>
<feature type="compositionally biased region" description="Polar residues" evidence="1">
    <location>
        <begin position="1"/>
        <end position="12"/>
    </location>
</feature>
<name>A0A2V4UE26_9BURK</name>
<comment type="caution">
    <text evidence="2">The sequence shown here is derived from an EMBL/GenBank/DDBJ whole genome shotgun (WGS) entry which is preliminary data.</text>
</comment>
<evidence type="ECO:0000313" key="3">
    <source>
        <dbReference type="Proteomes" id="UP000247772"/>
    </source>
</evidence>
<sequence>MDQRSSGTQQSDGFPLNAPANTNPRPEAVPTGGDNRRVPERNWAWASGRESYDWMDSYSSVSLDE</sequence>
<evidence type="ECO:0000313" key="2">
    <source>
        <dbReference type="EMBL" id="PYE15738.1"/>
    </source>
</evidence>
<gene>
    <name evidence="2" type="ORF">C7410_13250</name>
</gene>
<feature type="region of interest" description="Disordered" evidence="1">
    <location>
        <begin position="1"/>
        <end position="41"/>
    </location>
</feature>
<evidence type="ECO:0000256" key="1">
    <source>
        <dbReference type="SAM" id="MobiDB-lite"/>
    </source>
</evidence>
<dbReference type="Proteomes" id="UP000247772">
    <property type="component" value="Unassembled WGS sequence"/>
</dbReference>
<protein>
    <submittedName>
        <fullName evidence="2">Uncharacterized protein</fullName>
    </submittedName>
</protein>
<reference evidence="2 3" key="1">
    <citation type="submission" date="2018-06" db="EMBL/GenBank/DDBJ databases">
        <title>Genomic Encyclopedia of Type Strains, Phase IV (KMG-V): Genome sequencing to study the core and pangenomes of soil and plant-associated prokaryotes.</title>
        <authorList>
            <person name="Whitman W."/>
        </authorList>
    </citation>
    <scope>NUCLEOTIDE SEQUENCE [LARGE SCALE GENOMIC DNA]</scope>
    <source>
        <strain evidence="2 3">SRCL-318</strain>
    </source>
</reference>